<evidence type="ECO:0000313" key="1">
    <source>
        <dbReference type="EMBL" id="MDK6028036.1"/>
    </source>
</evidence>
<dbReference type="Proteomes" id="UP001529235">
    <property type="component" value="Unassembled WGS sequence"/>
</dbReference>
<accession>A0ABD4Z3Z7</accession>
<organism evidence="1 2">
    <name type="scientific">Ignisphaera cupida</name>
    <dbReference type="NCBI Taxonomy" id="3050454"/>
    <lineage>
        <taxon>Archaea</taxon>
        <taxon>Thermoproteota</taxon>
        <taxon>Thermoprotei</taxon>
        <taxon>Desulfurococcales</taxon>
        <taxon>Desulfurococcaceae</taxon>
        <taxon>Ignisphaera</taxon>
    </lineage>
</organism>
<dbReference type="AlphaFoldDB" id="A0ABD4Z3Z7"/>
<protein>
    <recommendedName>
        <fullName evidence="3">C2H2-type domain-containing protein</fullName>
    </recommendedName>
</protein>
<comment type="caution">
    <text evidence="1">The sequence shown here is derived from an EMBL/GenBank/DDBJ whole genome shotgun (WGS) entry which is preliminary data.</text>
</comment>
<keyword evidence="2" id="KW-1185">Reference proteome</keyword>
<evidence type="ECO:0000313" key="2">
    <source>
        <dbReference type="Proteomes" id="UP001529235"/>
    </source>
</evidence>
<dbReference type="EMBL" id="JASNVW010000001">
    <property type="protein sequence ID" value="MDK6028036.1"/>
    <property type="molecule type" value="Genomic_DNA"/>
</dbReference>
<reference evidence="1 2" key="1">
    <citation type="submission" date="2023-05" db="EMBL/GenBank/DDBJ databases">
        <title>A new hyperthermophilic archaea 'Ignisphaera cupida' sp. nov. and description of the family 'Ignisphaeraceae' fam. nov.</title>
        <authorList>
            <person name="Podosokorskaya O.A."/>
            <person name="Elcheninov A.G."/>
            <person name="Klukina A."/>
            <person name="Merkel A.Y."/>
        </authorList>
    </citation>
    <scope>NUCLEOTIDE SEQUENCE [LARGE SCALE GENOMIC DNA]</scope>
    <source>
        <strain evidence="1 2">4213-co</strain>
    </source>
</reference>
<proteinExistence type="predicted"/>
<name>A0ABD4Z3Z7_9CREN</name>
<evidence type="ECO:0008006" key="3">
    <source>
        <dbReference type="Google" id="ProtNLM"/>
    </source>
</evidence>
<sequence length="140" mass="15678">MRSSAEDVLEYLIVKILAGKDNIVNALADYFIYGESPSVIALKYGLSKHQVRGYAQRIVEKIGSATKAKALLKYAIPVITKIRPVTKKLNGSFVKCVLCGDELPIQIIEDHIRKKHAVVVEEYLYSTIDLIRRSIAMESN</sequence>
<gene>
    <name evidence="1" type="ORF">QPL79_01475</name>
</gene>
<dbReference type="RefSeq" id="WP_285273011.1">
    <property type="nucleotide sequence ID" value="NZ_JASNVW010000001.1"/>
</dbReference>